<protein>
    <submittedName>
        <fullName evidence="1">Uncharacterized protein</fullName>
    </submittedName>
</protein>
<dbReference type="Proteomes" id="UP000035904">
    <property type="component" value="Unassembled WGS sequence"/>
</dbReference>
<evidence type="ECO:0000313" key="1">
    <source>
        <dbReference type="EMBL" id="KLV20770.1"/>
    </source>
</evidence>
<dbReference type="AlphaFoldDB" id="A0A0J1KVN1"/>
<name>A0A0J1KVN1_BACAN</name>
<accession>A0A0J1KVN1</accession>
<sequence length="71" mass="8390">MKSIECRYFLVFLTHYPKEISFLGRVKDDSLAVGGRWISVWRNQTFGFPIYFAPAIISLIRGKVWYNNESR</sequence>
<reference evidence="1 2" key="1">
    <citation type="submission" date="2015-05" db="EMBL/GenBank/DDBJ databases">
        <title>Whole genome sequence and identification of bacterial endophytes from Costus igneus.</title>
        <authorList>
            <person name="Lee Y.P."/>
            <person name="Gan H.M."/>
            <person name="Eng W."/>
            <person name="Wheatley M.S."/>
            <person name="Caraballo A."/>
            <person name="Polter S."/>
            <person name="Savka M.A."/>
            <person name="Hudson A.O."/>
        </authorList>
    </citation>
    <scope>NUCLEOTIDE SEQUENCE [LARGE SCALE GENOMIC DNA]</scope>
    <source>
        <strain evidence="1 2">RIT375</strain>
    </source>
</reference>
<comment type="caution">
    <text evidence="1">The sequence shown here is derived from an EMBL/GenBank/DDBJ whole genome shotgun (WGS) entry which is preliminary data.</text>
</comment>
<proteinExistence type="predicted"/>
<evidence type="ECO:0000313" key="2">
    <source>
        <dbReference type="Proteomes" id="UP000035904"/>
    </source>
</evidence>
<dbReference type="EMBL" id="LDPG01000001">
    <property type="protein sequence ID" value="KLV20770.1"/>
    <property type="molecule type" value="Genomic_DNA"/>
</dbReference>
<dbReference type="PATRIC" id="fig|1392.242.peg.85"/>
<gene>
    <name evidence="1" type="ORF">ABW01_00410</name>
</gene>
<organism evidence="1 2">
    <name type="scientific">Bacillus anthracis</name>
    <name type="common">anthrax bacterium</name>
    <dbReference type="NCBI Taxonomy" id="1392"/>
    <lineage>
        <taxon>Bacteria</taxon>
        <taxon>Bacillati</taxon>
        <taxon>Bacillota</taxon>
        <taxon>Bacilli</taxon>
        <taxon>Bacillales</taxon>
        <taxon>Bacillaceae</taxon>
        <taxon>Bacillus</taxon>
        <taxon>Bacillus cereus group</taxon>
    </lineage>
</organism>